<dbReference type="EMBL" id="MSFO01000001">
    <property type="protein sequence ID" value="PLB53831.1"/>
    <property type="molecule type" value="Genomic_DNA"/>
</dbReference>
<sequence>MAMSALLPFPGFLCFVFRTRIGQTSTIMRWLSYLSALRHQGSSPLNERRSATHPYPHQIVKRDLIVAGQGVLFVHTRTIIHLPI</sequence>
<name>A0A2I2GLS4_9EURO</name>
<evidence type="ECO:0000313" key="2">
    <source>
        <dbReference type="Proteomes" id="UP000234275"/>
    </source>
</evidence>
<accession>A0A2I2GLS4</accession>
<dbReference type="Proteomes" id="UP000234275">
    <property type="component" value="Unassembled WGS sequence"/>
</dbReference>
<evidence type="ECO:0000313" key="1">
    <source>
        <dbReference type="EMBL" id="PLB53831.1"/>
    </source>
</evidence>
<keyword evidence="2" id="KW-1185">Reference proteome</keyword>
<reference evidence="1 2" key="1">
    <citation type="submission" date="2016-12" db="EMBL/GenBank/DDBJ databases">
        <title>The genomes of Aspergillus section Nigri reveals drivers in fungal speciation.</title>
        <authorList>
            <consortium name="DOE Joint Genome Institute"/>
            <person name="Vesth T.C."/>
            <person name="Nybo J."/>
            <person name="Theobald S."/>
            <person name="Brandl J."/>
            <person name="Frisvad J.C."/>
            <person name="Nielsen K.F."/>
            <person name="Lyhne E.K."/>
            <person name="Kogle M.E."/>
            <person name="Kuo A."/>
            <person name="Riley R."/>
            <person name="Clum A."/>
            <person name="Nolan M."/>
            <person name="Lipzen A."/>
            <person name="Salamov A."/>
            <person name="Henrissat B."/>
            <person name="Wiebenga A."/>
            <person name="De Vries R.P."/>
            <person name="Grigoriev I.V."/>
            <person name="Mortensen U.H."/>
            <person name="Andersen M.R."/>
            <person name="Baker S.E."/>
        </authorList>
    </citation>
    <scope>NUCLEOTIDE SEQUENCE [LARGE SCALE GENOMIC DNA]</scope>
    <source>
        <strain evidence="1 2">IBT 23096</strain>
    </source>
</reference>
<gene>
    <name evidence="1" type="ORF">P170DRAFT_431632</name>
</gene>
<dbReference type="AlphaFoldDB" id="A0A2I2GLS4"/>
<protein>
    <submittedName>
        <fullName evidence="1">Uncharacterized protein</fullName>
    </submittedName>
</protein>
<dbReference type="VEuPathDB" id="FungiDB:P170DRAFT_431632"/>
<dbReference type="RefSeq" id="XP_024709133.1">
    <property type="nucleotide sequence ID" value="XM_024848079.1"/>
</dbReference>
<dbReference type="GeneID" id="36555778"/>
<organism evidence="1 2">
    <name type="scientific">Aspergillus steynii IBT 23096</name>
    <dbReference type="NCBI Taxonomy" id="1392250"/>
    <lineage>
        <taxon>Eukaryota</taxon>
        <taxon>Fungi</taxon>
        <taxon>Dikarya</taxon>
        <taxon>Ascomycota</taxon>
        <taxon>Pezizomycotina</taxon>
        <taxon>Eurotiomycetes</taxon>
        <taxon>Eurotiomycetidae</taxon>
        <taxon>Eurotiales</taxon>
        <taxon>Aspergillaceae</taxon>
        <taxon>Aspergillus</taxon>
        <taxon>Aspergillus subgen. Circumdati</taxon>
    </lineage>
</organism>
<comment type="caution">
    <text evidence="1">The sequence shown here is derived from an EMBL/GenBank/DDBJ whole genome shotgun (WGS) entry which is preliminary data.</text>
</comment>
<proteinExistence type="predicted"/>